<keyword evidence="1" id="KW-0805">Transcription regulation</keyword>
<feature type="domain" description="RWP-RK" evidence="6">
    <location>
        <begin position="447"/>
        <end position="527"/>
    </location>
</feature>
<dbReference type="Pfam" id="PF22922">
    <property type="entry name" value="GAF_NLP"/>
    <property type="match status" value="1"/>
</dbReference>
<proteinExistence type="predicted"/>
<name>A0AA38T7C6_9ASTR</name>
<dbReference type="InterPro" id="IPR003035">
    <property type="entry name" value="RWP-RK_dom"/>
</dbReference>
<dbReference type="GO" id="GO:0003700">
    <property type="term" value="F:DNA-binding transcription factor activity"/>
    <property type="evidence" value="ECO:0007669"/>
    <property type="project" value="InterPro"/>
</dbReference>
<dbReference type="Gene3D" id="3.10.20.90">
    <property type="entry name" value="Phosphatidylinositol 3-kinase Catalytic Subunit, Chain A, domain 1"/>
    <property type="match status" value="1"/>
</dbReference>
<accession>A0AA38T7C6</accession>
<dbReference type="AlphaFoldDB" id="A0AA38T7C6"/>
<evidence type="ECO:0000313" key="8">
    <source>
        <dbReference type="Proteomes" id="UP001172457"/>
    </source>
</evidence>
<reference evidence="7" key="1">
    <citation type="submission" date="2023-03" db="EMBL/GenBank/DDBJ databases">
        <title>Chromosome-scale reference genome and RAD-based genetic map of yellow starthistle (Centaurea solstitialis) reveal putative structural variation and QTLs associated with invader traits.</title>
        <authorList>
            <person name="Reatini B."/>
            <person name="Cang F.A."/>
            <person name="Jiang Q."/>
            <person name="Mckibben M.T.W."/>
            <person name="Barker M.S."/>
            <person name="Rieseberg L.H."/>
            <person name="Dlugosch K.M."/>
        </authorList>
    </citation>
    <scope>NUCLEOTIDE SEQUENCE</scope>
    <source>
        <strain evidence="7">CAN-66</strain>
        <tissue evidence="7">Leaf</tissue>
    </source>
</reference>
<evidence type="ECO:0000256" key="2">
    <source>
        <dbReference type="ARBA" id="ARBA00023125"/>
    </source>
</evidence>
<comment type="caution">
    <text evidence="7">The sequence shown here is derived from an EMBL/GenBank/DDBJ whole genome shotgun (WGS) entry which is preliminary data.</text>
</comment>
<gene>
    <name evidence="7" type="ORF">OSB04_010334</name>
</gene>
<dbReference type="Pfam" id="PF02042">
    <property type="entry name" value="RWP-RK"/>
    <property type="match status" value="1"/>
</dbReference>
<dbReference type="InterPro" id="IPR055081">
    <property type="entry name" value="NLP1-9_GAF"/>
</dbReference>
<dbReference type="EMBL" id="JARYMX010000003">
    <property type="protein sequence ID" value="KAJ9555720.1"/>
    <property type="molecule type" value="Genomic_DNA"/>
</dbReference>
<keyword evidence="2" id="KW-0238">DNA-binding</keyword>
<dbReference type="InterPro" id="IPR045012">
    <property type="entry name" value="NLP"/>
</dbReference>
<dbReference type="Proteomes" id="UP001172457">
    <property type="component" value="Chromosome 3"/>
</dbReference>
<feature type="region of interest" description="Disordered" evidence="5">
    <location>
        <begin position="432"/>
        <end position="457"/>
    </location>
</feature>
<dbReference type="PANTHER" id="PTHR32002:SF49">
    <property type="entry name" value="BILE ACID:SODIUM SYMPORTER_ARSENICAL RESISTANCE PROTEIN ACR3-RELATED"/>
    <property type="match status" value="1"/>
</dbReference>
<keyword evidence="4" id="KW-0539">Nucleus</keyword>
<evidence type="ECO:0000313" key="7">
    <source>
        <dbReference type="EMBL" id="KAJ9555720.1"/>
    </source>
</evidence>
<evidence type="ECO:0000256" key="3">
    <source>
        <dbReference type="ARBA" id="ARBA00023163"/>
    </source>
</evidence>
<dbReference type="SUPFAM" id="SSF54277">
    <property type="entry name" value="CAD &amp; PB1 domains"/>
    <property type="match status" value="1"/>
</dbReference>
<sequence length="627" mass="72527">MKGMEKKRRERKRKERTFFPQLSVQMWEENDDPQLIQHKIKCAFQNLQLDDFYRSIVQFWAPVTSVCGRQLLTTSNQPFALPRWQLYRDIEEHRIRCLNYQYNINVNKVDVVEDEPTIITNGAPASAFLNRIPELLLINGTIHLMKKKNKDPLLFSALECRLGFSVMVPVFYPSQSDCVGVVECSTYSSTDLFPVFVKLNVALEEQGLKTFHAQHHLPYKTIPSLQNVKDEIHEALEIILPSHRLPLCQVSIPYEVENQVAFSSSLQDTPTKQMVLLKLTSYNCEDFACEEDLEHLEEYSTAHDRLPMKLDIRYAGKTLENYERLFIHNTLDLDDDNLKQLASCSEYGCSCFVICLRSTKTGDLDYVFEFFWNPCKPRNNVIVLEQLLLTLKRCLPSFKFASSTDFGDEIDILDVNNSEGSENKYIKLFQRNNASPKRGTQTEVEESSTNLKAKRSTKEKILSREQIESQFGQTLEEAAPKLNVSVSTLKRKCNRLGIQWHGKDLSKRNVKHSYKNQSNTNEEEDQGGAIQDPSSAIIRETPLDENILTINAEYEDDRIKFTLPISSATYEAIHKGIFKKFKLDCGAHYKLKYLDDKDNKWFLFNDDEDVTLCTKNKRTVYLTVMKM</sequence>
<evidence type="ECO:0000256" key="5">
    <source>
        <dbReference type="SAM" id="MobiDB-lite"/>
    </source>
</evidence>
<evidence type="ECO:0000256" key="4">
    <source>
        <dbReference type="ARBA" id="ARBA00023242"/>
    </source>
</evidence>
<organism evidence="7 8">
    <name type="scientific">Centaurea solstitialis</name>
    <name type="common">yellow star-thistle</name>
    <dbReference type="NCBI Taxonomy" id="347529"/>
    <lineage>
        <taxon>Eukaryota</taxon>
        <taxon>Viridiplantae</taxon>
        <taxon>Streptophyta</taxon>
        <taxon>Embryophyta</taxon>
        <taxon>Tracheophyta</taxon>
        <taxon>Spermatophyta</taxon>
        <taxon>Magnoliopsida</taxon>
        <taxon>eudicotyledons</taxon>
        <taxon>Gunneridae</taxon>
        <taxon>Pentapetalae</taxon>
        <taxon>asterids</taxon>
        <taxon>campanulids</taxon>
        <taxon>Asterales</taxon>
        <taxon>Asteraceae</taxon>
        <taxon>Carduoideae</taxon>
        <taxon>Cardueae</taxon>
        <taxon>Centaureinae</taxon>
        <taxon>Centaurea</taxon>
    </lineage>
</organism>
<evidence type="ECO:0000259" key="6">
    <source>
        <dbReference type="PROSITE" id="PS51519"/>
    </source>
</evidence>
<dbReference type="GO" id="GO:0003677">
    <property type="term" value="F:DNA binding"/>
    <property type="evidence" value="ECO:0007669"/>
    <property type="project" value="UniProtKB-KW"/>
</dbReference>
<keyword evidence="8" id="KW-1185">Reference proteome</keyword>
<dbReference type="PROSITE" id="PS51519">
    <property type="entry name" value="RWP_RK"/>
    <property type="match status" value="1"/>
</dbReference>
<feature type="compositionally biased region" description="Polar residues" evidence="5">
    <location>
        <begin position="432"/>
        <end position="451"/>
    </location>
</feature>
<evidence type="ECO:0000256" key="1">
    <source>
        <dbReference type="ARBA" id="ARBA00023015"/>
    </source>
</evidence>
<protein>
    <recommendedName>
        <fullName evidence="6">RWP-RK domain-containing protein</fullName>
    </recommendedName>
</protein>
<dbReference type="PANTHER" id="PTHR32002">
    <property type="entry name" value="PROTEIN NLP8"/>
    <property type="match status" value="1"/>
</dbReference>
<keyword evidence="3" id="KW-0804">Transcription</keyword>
<feature type="region of interest" description="Disordered" evidence="5">
    <location>
        <begin position="509"/>
        <end position="536"/>
    </location>
</feature>